<dbReference type="InterPro" id="IPR055225">
    <property type="entry name" value="DNAJC11-like_beta-barrel"/>
</dbReference>
<evidence type="ECO:0000256" key="1">
    <source>
        <dbReference type="ARBA" id="ARBA00004370"/>
    </source>
</evidence>
<accession>H2ZE51</accession>
<dbReference type="GeneTree" id="ENSGT00860000133842"/>
<dbReference type="InterPro" id="IPR018253">
    <property type="entry name" value="DnaJ_domain_CS"/>
</dbReference>
<dbReference type="Pfam" id="PF11875">
    <property type="entry name" value="DnaJ-like_C11_C"/>
    <property type="match status" value="1"/>
</dbReference>
<dbReference type="GO" id="GO:0005739">
    <property type="term" value="C:mitochondrion"/>
    <property type="evidence" value="ECO:0007669"/>
    <property type="project" value="GOC"/>
</dbReference>
<dbReference type="Pfam" id="PF22774">
    <property type="entry name" value="DNAJC11_beta-barrel"/>
    <property type="match status" value="1"/>
</dbReference>
<proteinExistence type="predicted"/>
<evidence type="ECO:0000259" key="7">
    <source>
        <dbReference type="PROSITE" id="PS50076"/>
    </source>
</evidence>
<dbReference type="PROSITE" id="PS00636">
    <property type="entry name" value="DNAJ_1"/>
    <property type="match status" value="1"/>
</dbReference>
<dbReference type="Ensembl" id="ENSCSAVT00000016046.1">
    <property type="protein sequence ID" value="ENSCSAVP00000015867.1"/>
    <property type="gene ID" value="ENSCSAVG00000009326.1"/>
</dbReference>
<evidence type="ECO:0000256" key="3">
    <source>
        <dbReference type="ARBA" id="ARBA00023186"/>
    </source>
</evidence>
<reference evidence="8" key="2">
    <citation type="submission" date="2025-08" db="UniProtKB">
        <authorList>
            <consortium name="Ensembl"/>
        </authorList>
    </citation>
    <scope>IDENTIFICATION</scope>
</reference>
<organism evidence="8 9">
    <name type="scientific">Ciona savignyi</name>
    <name type="common">Pacific transparent sea squirt</name>
    <dbReference type="NCBI Taxonomy" id="51511"/>
    <lineage>
        <taxon>Eukaryota</taxon>
        <taxon>Metazoa</taxon>
        <taxon>Chordata</taxon>
        <taxon>Tunicata</taxon>
        <taxon>Ascidiacea</taxon>
        <taxon>Phlebobranchia</taxon>
        <taxon>Cionidae</taxon>
        <taxon>Ciona</taxon>
    </lineage>
</organism>
<dbReference type="Proteomes" id="UP000007875">
    <property type="component" value="Unassembled WGS sequence"/>
</dbReference>
<dbReference type="GO" id="GO:0016020">
    <property type="term" value="C:membrane"/>
    <property type="evidence" value="ECO:0007669"/>
    <property type="project" value="UniProtKB-SubCell"/>
</dbReference>
<comment type="subcellular location">
    <subcellularLocation>
        <location evidence="1">Membrane</location>
    </subcellularLocation>
</comment>
<dbReference type="Pfam" id="PF00226">
    <property type="entry name" value="DnaJ"/>
    <property type="match status" value="1"/>
</dbReference>
<sequence length="521" mass="58459">MVYHPDKQSNNNEASDIFIRIQEAFNVLSDPTKRHIYDVYGKSGLDADWQIMERRKTAQEMQEEYERIQRIRAQQRLEERTHPEGTFSMMINATSLFDENQFDDEYYDPQIMLPDITALSITQSIQAPLSPSHTATLTGNLQTKNGNGHGDLNISLRKTMSAKMWGEFMVGATDSNSFNLGLKGYRSLGGGMFAIAYVPAELMVDDGMLAVSLPGANFTLGRVLGENLYGSLNLSTGRDSHMSTSVVRETMTMRFSAKLQLGIPHSFGVVTAKYKMPDRKSSLKIGFEAGTFGAVVEYGGEHRMSDNSIVSVNVRIGVPVGVALKLRLNRFTQTYLIPITLSEEVNPVAAFYGTFVPLAIYAGVHYLIIRPYRKQEKERQSEESEESLTNETKRRKEEAEATIKMMKQSSQRKIDAEERKLGLVITEAWYGRFVSEDSSRTSKLIDVRIPLQNLVENSKLQLPAGITKSGLPGFYDPCPGSEIKLKVVYKFRGGVHKASFDDRDAVRIPLRSHSVDYEPSN</sequence>
<feature type="transmembrane region" description="Helical" evidence="6">
    <location>
        <begin position="349"/>
        <end position="369"/>
    </location>
</feature>
<dbReference type="InterPro" id="IPR024586">
    <property type="entry name" value="DnaJ-like_C11_C"/>
</dbReference>
<keyword evidence="9" id="KW-1185">Reference proteome</keyword>
<keyword evidence="6" id="KW-1133">Transmembrane helix</keyword>
<feature type="coiled-coil region" evidence="4">
    <location>
        <begin position="51"/>
        <end position="78"/>
    </location>
</feature>
<evidence type="ECO:0000313" key="8">
    <source>
        <dbReference type="Ensembl" id="ENSCSAVP00000015867.1"/>
    </source>
</evidence>
<evidence type="ECO:0000256" key="5">
    <source>
        <dbReference type="SAM" id="MobiDB-lite"/>
    </source>
</evidence>
<dbReference type="PROSITE" id="PS50076">
    <property type="entry name" value="DNAJ_2"/>
    <property type="match status" value="1"/>
</dbReference>
<evidence type="ECO:0000256" key="6">
    <source>
        <dbReference type="SAM" id="Phobius"/>
    </source>
</evidence>
<dbReference type="Gene3D" id="1.10.287.110">
    <property type="entry name" value="DnaJ domain"/>
    <property type="match status" value="1"/>
</dbReference>
<keyword evidence="2 6" id="KW-0472">Membrane</keyword>
<dbReference type="PANTHER" id="PTHR44157">
    <property type="entry name" value="DNAJ HOMOLOG SUBFAMILY C MEMBER 11"/>
    <property type="match status" value="1"/>
</dbReference>
<dbReference type="AlphaFoldDB" id="H2ZE51"/>
<evidence type="ECO:0000256" key="2">
    <source>
        <dbReference type="ARBA" id="ARBA00023136"/>
    </source>
</evidence>
<dbReference type="GO" id="GO:0042407">
    <property type="term" value="P:cristae formation"/>
    <property type="evidence" value="ECO:0007669"/>
    <property type="project" value="TreeGrafter"/>
</dbReference>
<evidence type="ECO:0000313" key="9">
    <source>
        <dbReference type="Proteomes" id="UP000007875"/>
    </source>
</evidence>
<name>H2ZE51_CIOSA</name>
<reference evidence="8" key="3">
    <citation type="submission" date="2025-09" db="UniProtKB">
        <authorList>
            <consortium name="Ensembl"/>
        </authorList>
    </citation>
    <scope>IDENTIFICATION</scope>
</reference>
<dbReference type="InterPro" id="IPR001623">
    <property type="entry name" value="DnaJ_domain"/>
</dbReference>
<protein>
    <recommendedName>
        <fullName evidence="7">J domain-containing protein</fullName>
    </recommendedName>
</protein>
<dbReference type="SUPFAM" id="SSF46565">
    <property type="entry name" value="Chaperone J-domain"/>
    <property type="match status" value="1"/>
</dbReference>
<reference evidence="9" key="1">
    <citation type="submission" date="2003-08" db="EMBL/GenBank/DDBJ databases">
        <authorList>
            <person name="Birren B."/>
            <person name="Nusbaum C."/>
            <person name="Abebe A."/>
            <person name="Abouelleil A."/>
            <person name="Adekoya E."/>
            <person name="Ait-zahra M."/>
            <person name="Allen N."/>
            <person name="Allen T."/>
            <person name="An P."/>
            <person name="Anderson M."/>
            <person name="Anderson S."/>
            <person name="Arachchi H."/>
            <person name="Armbruster J."/>
            <person name="Bachantsang P."/>
            <person name="Baldwin J."/>
            <person name="Barry A."/>
            <person name="Bayul T."/>
            <person name="Blitshsteyn B."/>
            <person name="Bloom T."/>
            <person name="Blye J."/>
            <person name="Boguslavskiy L."/>
            <person name="Borowsky M."/>
            <person name="Boukhgalter B."/>
            <person name="Brunache A."/>
            <person name="Butler J."/>
            <person name="Calixte N."/>
            <person name="Calvo S."/>
            <person name="Camarata J."/>
            <person name="Campo K."/>
            <person name="Chang J."/>
            <person name="Cheshatsang Y."/>
            <person name="Citroen M."/>
            <person name="Collymore A."/>
            <person name="Considine T."/>
            <person name="Cook A."/>
            <person name="Cooke P."/>
            <person name="Corum B."/>
            <person name="Cuomo C."/>
            <person name="David R."/>
            <person name="Dawoe T."/>
            <person name="Degray S."/>
            <person name="Dodge S."/>
            <person name="Dooley K."/>
            <person name="Dorje P."/>
            <person name="Dorjee K."/>
            <person name="Dorris L."/>
            <person name="Duffey N."/>
            <person name="Dupes A."/>
            <person name="Elkins T."/>
            <person name="Engels R."/>
            <person name="Erickson J."/>
            <person name="Farina A."/>
            <person name="Faro S."/>
            <person name="Ferreira P."/>
            <person name="Fischer H."/>
            <person name="Fitzgerald M."/>
            <person name="Foley K."/>
            <person name="Gage D."/>
            <person name="Galagan J."/>
            <person name="Gearin G."/>
            <person name="Gnerre S."/>
            <person name="Gnirke A."/>
            <person name="Goyette A."/>
            <person name="Graham J."/>
            <person name="Grandbois E."/>
            <person name="Gyaltsen K."/>
            <person name="Hafez N."/>
            <person name="Hagopian D."/>
            <person name="Hagos B."/>
            <person name="Hall J."/>
            <person name="Hatcher B."/>
            <person name="Heller A."/>
            <person name="Higgins H."/>
            <person name="Honan T."/>
            <person name="Horn A."/>
            <person name="Houde N."/>
            <person name="Hughes L."/>
            <person name="Hulme W."/>
            <person name="Husby E."/>
            <person name="Iliev I."/>
            <person name="Jaffe D."/>
            <person name="Jones C."/>
            <person name="Kamal M."/>
            <person name="Kamat A."/>
            <person name="Kamvysselis M."/>
            <person name="Karlsson E."/>
            <person name="Kells C."/>
            <person name="Kieu A."/>
            <person name="Kisner P."/>
            <person name="Kodira C."/>
            <person name="Kulbokas E."/>
            <person name="Labutti K."/>
            <person name="Lama D."/>
            <person name="Landers T."/>
            <person name="Leger J."/>
            <person name="Levine S."/>
            <person name="Lewis D."/>
            <person name="Lewis T."/>
            <person name="Lindblad-toh K."/>
            <person name="Liu X."/>
            <person name="Lokyitsang T."/>
            <person name="Lokyitsang Y."/>
            <person name="Lucien O."/>
            <person name="Lui A."/>
            <person name="Ma L.J."/>
            <person name="Mabbitt R."/>
            <person name="Macdonald J."/>
            <person name="Maclean C."/>
            <person name="Major J."/>
            <person name="Manning J."/>
            <person name="Marabella R."/>
            <person name="Maru K."/>
            <person name="Matthews C."/>
            <person name="Mauceli E."/>
            <person name="Mccarthy M."/>
            <person name="Mcdonough S."/>
            <person name="Mcghee T."/>
            <person name="Meldrim J."/>
            <person name="Meneus L."/>
            <person name="Mesirov J."/>
            <person name="Mihalev A."/>
            <person name="Mihova T."/>
            <person name="Mikkelsen T."/>
            <person name="Mlenga V."/>
            <person name="Moru K."/>
            <person name="Mozes J."/>
            <person name="Mulrain L."/>
            <person name="Munson G."/>
            <person name="Naylor J."/>
            <person name="Newes C."/>
            <person name="Nguyen C."/>
            <person name="Nguyen N."/>
            <person name="Nguyen T."/>
            <person name="Nicol R."/>
            <person name="Nielsen C."/>
            <person name="Nizzari M."/>
            <person name="Norbu C."/>
            <person name="Norbu N."/>
            <person name="O'donnell P."/>
            <person name="Okoawo O."/>
            <person name="O'leary S."/>
            <person name="Omotosho B."/>
            <person name="O'neill K."/>
            <person name="Osman S."/>
            <person name="Parker S."/>
            <person name="Perrin D."/>
            <person name="Phunkhang P."/>
            <person name="Piqani B."/>
            <person name="Purcell S."/>
            <person name="Rachupka T."/>
            <person name="Ramasamy U."/>
            <person name="Rameau R."/>
            <person name="Ray V."/>
            <person name="Raymond C."/>
            <person name="Retta R."/>
            <person name="Richardson S."/>
            <person name="Rise C."/>
            <person name="Rodriguez J."/>
            <person name="Rogers J."/>
            <person name="Rogov P."/>
            <person name="Rutman M."/>
            <person name="Schupbach R."/>
            <person name="Seaman C."/>
            <person name="Settipalli S."/>
            <person name="Sharpe T."/>
            <person name="Sheridan J."/>
            <person name="Sherpa N."/>
            <person name="Shi J."/>
            <person name="Smirnov S."/>
            <person name="Smith C."/>
            <person name="Sougnez C."/>
            <person name="Spencer B."/>
            <person name="Stalker J."/>
            <person name="Stange-thomann N."/>
            <person name="Stavropoulos S."/>
            <person name="Stetson K."/>
            <person name="Stone C."/>
            <person name="Stone S."/>
            <person name="Stubbs M."/>
            <person name="Talamas J."/>
            <person name="Tchuinga P."/>
            <person name="Tenzing P."/>
            <person name="Tesfaye S."/>
            <person name="Theodore J."/>
            <person name="Thoulutsang Y."/>
            <person name="Topham K."/>
            <person name="Towey S."/>
            <person name="Tsamla T."/>
            <person name="Tsomo N."/>
            <person name="Vallee D."/>
            <person name="Vassiliev H."/>
            <person name="Venkataraman V."/>
            <person name="Vinson J."/>
            <person name="Vo A."/>
            <person name="Wade C."/>
            <person name="Wang S."/>
            <person name="Wangchuk T."/>
            <person name="Wangdi T."/>
            <person name="Whittaker C."/>
            <person name="Wilkinson J."/>
            <person name="Wu Y."/>
            <person name="Wyman D."/>
            <person name="Yadav S."/>
            <person name="Yang S."/>
            <person name="Yang X."/>
            <person name="Yeager S."/>
            <person name="Yee E."/>
            <person name="Young G."/>
            <person name="Zainoun J."/>
            <person name="Zembeck L."/>
            <person name="Zimmer A."/>
            <person name="Zody M."/>
            <person name="Lander E."/>
        </authorList>
    </citation>
    <scope>NUCLEOTIDE SEQUENCE [LARGE SCALE GENOMIC DNA]</scope>
</reference>
<keyword evidence="4" id="KW-0175">Coiled coil</keyword>
<dbReference type="InterPro" id="IPR036869">
    <property type="entry name" value="J_dom_sf"/>
</dbReference>
<feature type="domain" description="J" evidence="7">
    <location>
        <begin position="1"/>
        <end position="41"/>
    </location>
</feature>
<evidence type="ECO:0000256" key="4">
    <source>
        <dbReference type="SAM" id="Coils"/>
    </source>
</evidence>
<dbReference type="InterPro" id="IPR052243">
    <property type="entry name" value="Mito_inner_membrane_organizer"/>
</dbReference>
<dbReference type="CDD" id="cd06257">
    <property type="entry name" value="DnaJ"/>
    <property type="match status" value="1"/>
</dbReference>
<feature type="region of interest" description="Disordered" evidence="5">
    <location>
        <begin position="378"/>
        <end position="397"/>
    </location>
</feature>
<keyword evidence="6" id="KW-0812">Transmembrane</keyword>
<dbReference type="PANTHER" id="PTHR44157:SF1">
    <property type="entry name" value="DNAJ HOMOLOG SUBFAMILY C MEMBER 11"/>
    <property type="match status" value="1"/>
</dbReference>
<keyword evidence="3" id="KW-0143">Chaperone</keyword>